<dbReference type="EMBL" id="CP022098">
    <property type="protein sequence ID" value="ATB37547.1"/>
    <property type="molecule type" value="Genomic_DNA"/>
</dbReference>
<proteinExistence type="predicted"/>
<keyword evidence="1" id="KW-0175">Coiled coil</keyword>
<reference evidence="2 3" key="1">
    <citation type="submission" date="2017-06" db="EMBL/GenBank/DDBJ databases">
        <title>Sequencing and comparative analysis of myxobacterial genomes.</title>
        <authorList>
            <person name="Rupp O."/>
            <person name="Goesmann A."/>
            <person name="Sogaard-Andersen L."/>
        </authorList>
    </citation>
    <scope>NUCLEOTIDE SEQUENCE [LARGE SCALE GENOMIC DNA]</scope>
    <source>
        <strain evidence="2 3">DSM 52655</strain>
    </source>
</reference>
<evidence type="ECO:0000313" key="3">
    <source>
        <dbReference type="Proteomes" id="UP000217257"/>
    </source>
</evidence>
<feature type="coiled-coil region" evidence="1">
    <location>
        <begin position="413"/>
        <end position="440"/>
    </location>
</feature>
<name>A0A250J261_9BACT</name>
<evidence type="ECO:0000313" key="2">
    <source>
        <dbReference type="EMBL" id="ATB37547.1"/>
    </source>
</evidence>
<protein>
    <submittedName>
        <fullName evidence="2">Uncharacterized protein</fullName>
    </submittedName>
</protein>
<sequence>MRWMDPWLGRVFVLLVATIVFTGAAPRGQAAREAELTSLLRHLAAQGEDASDSKGWSHLELPGPNDVILGKGARTLGAAAARLQKAYALTPEAARHFLAARLWLVPPGESWESLSEEQALRALEAHRAALHEAPGHPALVASLIDNVSEFLNVPGYARAVAEALDTAPDPAELALRLARLEHHIWSSELAAYAVSREPETLPQALDIFGLDSHDERATQFYLAAWRALTASKQAAFPRELAERLVSNLLEQSQSALALKVLDAFPADARQALLAKDGGALSAEQRLARDDLGLSIAVTLLASGREAEARLWHEAVRARPGVAPEENDDEGLAERAKLHRELADFLFAWKPGADSFELLLLRVDDAFGTAGAILCARALASRFPEHARNELHWRGRIDDRSMVKELLLLPADRLSFLTAARAEMEAALQEERARIEKELAQLPPPPESRGTVAPDPMAARISAHLATPTLQVFSEKELPKARGKTAWKPMKTLKLPDGFRLVRAERSNQKVIGVALSQRLDPVGELSGGGYWVLLSEDGGQHWEAPLYTGLRQYQPYELEKASPVPLLEGQVLRLAASVRQLDEKSVTFPPIDLEVKREVKNRMLEAPLAALRQDTDGDGLTDLVEDRLLLDAKAADTDGDGAPDGNDMLPQVPAVSSAAPADVRAEIVSALLFELAGKKDVPRGLVTGVPTKEEQAEPLRLPQFQAPTSLEDLSFLSLDRSELRGVHAPGTTVTFSDAELQRARERFGMFFPLDIEIHVNLAGDRALLVWNERWRGGSFLARRDKGRWVLESRGSWVT</sequence>
<dbReference type="AlphaFoldDB" id="A0A250J261"/>
<gene>
    <name evidence="2" type="ORF">CYFUS_002969</name>
</gene>
<evidence type="ECO:0000256" key="1">
    <source>
        <dbReference type="SAM" id="Coils"/>
    </source>
</evidence>
<organism evidence="2 3">
    <name type="scientific">Cystobacter fuscus</name>
    <dbReference type="NCBI Taxonomy" id="43"/>
    <lineage>
        <taxon>Bacteria</taxon>
        <taxon>Pseudomonadati</taxon>
        <taxon>Myxococcota</taxon>
        <taxon>Myxococcia</taxon>
        <taxon>Myxococcales</taxon>
        <taxon>Cystobacterineae</taxon>
        <taxon>Archangiaceae</taxon>
        <taxon>Cystobacter</taxon>
    </lineage>
</organism>
<accession>A0A250J261</accession>
<dbReference type="KEGG" id="cfus:CYFUS_002969"/>
<dbReference type="Proteomes" id="UP000217257">
    <property type="component" value="Chromosome"/>
</dbReference>